<feature type="region of interest" description="Disordered" evidence="1">
    <location>
        <begin position="125"/>
        <end position="156"/>
    </location>
</feature>
<proteinExistence type="predicted"/>
<sequence length="203" mass="21104">MGQQPEDDGPTENSMGYGPTFPRPPPPARRKALGLRDSARRACQPPTSRGGGGRHVRATRAPTALALPLSPTGQRRRCGRLAEHRLLFLQLLPPPPSAPLPHSSSHSLGGVSASGLLERFRDGNLRSGGVRAPGGRGAGAAGPRGRGAGFPSRCPSARPEEAVAARGSAVSLLLPVRETRDRAKCRGDSEGAAARAGWGWGLL</sequence>
<accession>L5K1G3</accession>
<reference evidence="3" key="1">
    <citation type="journal article" date="2013" name="Science">
        <title>Comparative analysis of bat genomes provides insight into the evolution of flight and immunity.</title>
        <authorList>
            <person name="Zhang G."/>
            <person name="Cowled C."/>
            <person name="Shi Z."/>
            <person name="Huang Z."/>
            <person name="Bishop-Lilly K.A."/>
            <person name="Fang X."/>
            <person name="Wynne J.W."/>
            <person name="Xiong Z."/>
            <person name="Baker M.L."/>
            <person name="Zhao W."/>
            <person name="Tachedjian M."/>
            <person name="Zhu Y."/>
            <person name="Zhou P."/>
            <person name="Jiang X."/>
            <person name="Ng J."/>
            <person name="Yang L."/>
            <person name="Wu L."/>
            <person name="Xiao J."/>
            <person name="Feng Y."/>
            <person name="Chen Y."/>
            <person name="Sun X."/>
            <person name="Zhang Y."/>
            <person name="Marsh G.A."/>
            <person name="Crameri G."/>
            <person name="Broder C.C."/>
            <person name="Frey K.G."/>
            <person name="Wang L.F."/>
            <person name="Wang J."/>
        </authorList>
    </citation>
    <scope>NUCLEOTIDE SEQUENCE [LARGE SCALE GENOMIC DNA]</scope>
</reference>
<evidence type="ECO:0000313" key="2">
    <source>
        <dbReference type="EMBL" id="ELK05390.1"/>
    </source>
</evidence>
<dbReference type="EMBL" id="KB031042">
    <property type="protein sequence ID" value="ELK05390.1"/>
    <property type="molecule type" value="Genomic_DNA"/>
</dbReference>
<feature type="compositionally biased region" description="Low complexity" evidence="1">
    <location>
        <begin position="59"/>
        <end position="72"/>
    </location>
</feature>
<gene>
    <name evidence="2" type="ORF">PAL_GLEAN10023442</name>
</gene>
<feature type="region of interest" description="Disordered" evidence="1">
    <location>
        <begin position="1"/>
        <end position="72"/>
    </location>
</feature>
<keyword evidence="3" id="KW-1185">Reference proteome</keyword>
<protein>
    <submittedName>
        <fullName evidence="2">Uncharacterized protein</fullName>
    </submittedName>
</protein>
<dbReference type="AlphaFoldDB" id="L5K1G3"/>
<evidence type="ECO:0000313" key="3">
    <source>
        <dbReference type="Proteomes" id="UP000010552"/>
    </source>
</evidence>
<feature type="compositionally biased region" description="Acidic residues" evidence="1">
    <location>
        <begin position="1"/>
        <end position="10"/>
    </location>
</feature>
<dbReference type="Proteomes" id="UP000010552">
    <property type="component" value="Unassembled WGS sequence"/>
</dbReference>
<dbReference type="InParanoid" id="L5K1G3"/>
<feature type="compositionally biased region" description="Gly residues" evidence="1">
    <location>
        <begin position="131"/>
        <end position="148"/>
    </location>
</feature>
<organism evidence="2 3">
    <name type="scientific">Pteropus alecto</name>
    <name type="common">Black flying fox</name>
    <dbReference type="NCBI Taxonomy" id="9402"/>
    <lineage>
        <taxon>Eukaryota</taxon>
        <taxon>Metazoa</taxon>
        <taxon>Chordata</taxon>
        <taxon>Craniata</taxon>
        <taxon>Vertebrata</taxon>
        <taxon>Euteleostomi</taxon>
        <taxon>Mammalia</taxon>
        <taxon>Eutheria</taxon>
        <taxon>Laurasiatheria</taxon>
        <taxon>Chiroptera</taxon>
        <taxon>Yinpterochiroptera</taxon>
        <taxon>Pteropodoidea</taxon>
        <taxon>Pteropodidae</taxon>
        <taxon>Pteropodinae</taxon>
        <taxon>Pteropus</taxon>
    </lineage>
</organism>
<evidence type="ECO:0000256" key="1">
    <source>
        <dbReference type="SAM" id="MobiDB-lite"/>
    </source>
</evidence>
<name>L5K1G3_PTEAL</name>